<dbReference type="PIRSF" id="PIRSF014753">
    <property type="entry name" value="UCP014753"/>
    <property type="match status" value="1"/>
</dbReference>
<name>A0A3D8R3U4_9HELO</name>
<dbReference type="Pfam" id="PF10022">
    <property type="entry name" value="DUF2264"/>
    <property type="match status" value="1"/>
</dbReference>
<reference evidence="3 4" key="1">
    <citation type="journal article" date="2018" name="IMA Fungus">
        <title>IMA Genome-F 9: Draft genome sequence of Annulohypoxylon stygium, Aspergillus mulundensis, Berkeleyomyces basicola (syn. Thielaviopsis basicola), Ceratocystis smalleyi, two Cercospora beticola strains, Coleophoma cylindrospora, Fusarium fracticaudum, Phialophora cf. hyalina, and Morchella septimelata.</title>
        <authorList>
            <person name="Wingfield B.D."/>
            <person name="Bills G.F."/>
            <person name="Dong Y."/>
            <person name="Huang W."/>
            <person name="Nel W.J."/>
            <person name="Swalarsk-Parry B.S."/>
            <person name="Vaghefi N."/>
            <person name="Wilken P.M."/>
            <person name="An Z."/>
            <person name="de Beer Z.W."/>
            <person name="De Vos L."/>
            <person name="Chen L."/>
            <person name="Duong T.A."/>
            <person name="Gao Y."/>
            <person name="Hammerbacher A."/>
            <person name="Kikkert J.R."/>
            <person name="Li Y."/>
            <person name="Li H."/>
            <person name="Li K."/>
            <person name="Li Q."/>
            <person name="Liu X."/>
            <person name="Ma X."/>
            <person name="Naidoo K."/>
            <person name="Pethybridge S.J."/>
            <person name="Sun J."/>
            <person name="Steenkamp E.T."/>
            <person name="van der Nest M.A."/>
            <person name="van Wyk S."/>
            <person name="Wingfield M.J."/>
            <person name="Xiong C."/>
            <person name="Yue Q."/>
            <person name="Zhang X."/>
        </authorList>
    </citation>
    <scope>NUCLEOTIDE SEQUENCE [LARGE SCALE GENOMIC DNA]</scope>
    <source>
        <strain evidence="3 4">BP5796</strain>
    </source>
</reference>
<evidence type="ECO:0008006" key="5">
    <source>
        <dbReference type="Google" id="ProtNLM"/>
    </source>
</evidence>
<dbReference type="InterPro" id="IPR016624">
    <property type="entry name" value="UCP014753"/>
</dbReference>
<dbReference type="Pfam" id="PF20938">
    <property type="entry name" value="DUF2264_C"/>
    <property type="match status" value="1"/>
</dbReference>
<evidence type="ECO:0000313" key="4">
    <source>
        <dbReference type="Proteomes" id="UP000256328"/>
    </source>
</evidence>
<dbReference type="InterPro" id="IPR049237">
    <property type="entry name" value="DUF2264_C"/>
</dbReference>
<dbReference type="Proteomes" id="UP000256328">
    <property type="component" value="Unassembled WGS sequence"/>
</dbReference>
<dbReference type="PANTHER" id="PTHR35339:SF2">
    <property type="entry name" value="DUF2264 DOMAIN-CONTAINING PROTEIN-RELATED"/>
    <property type="match status" value="1"/>
</dbReference>
<organism evidence="3 4">
    <name type="scientific">Coleophoma crateriformis</name>
    <dbReference type="NCBI Taxonomy" id="565419"/>
    <lineage>
        <taxon>Eukaryota</taxon>
        <taxon>Fungi</taxon>
        <taxon>Dikarya</taxon>
        <taxon>Ascomycota</taxon>
        <taxon>Pezizomycotina</taxon>
        <taxon>Leotiomycetes</taxon>
        <taxon>Helotiales</taxon>
        <taxon>Dermateaceae</taxon>
        <taxon>Coleophoma</taxon>
    </lineage>
</organism>
<evidence type="ECO:0000259" key="1">
    <source>
        <dbReference type="Pfam" id="PF10022"/>
    </source>
</evidence>
<evidence type="ECO:0000259" key="2">
    <source>
        <dbReference type="Pfam" id="PF20938"/>
    </source>
</evidence>
<dbReference type="InterPro" id="IPR049349">
    <property type="entry name" value="DUF2264_N"/>
</dbReference>
<gene>
    <name evidence="3" type="ORF">BP5796_09336</name>
</gene>
<keyword evidence="4" id="KW-1185">Reference proteome</keyword>
<dbReference type="PANTHER" id="PTHR35339">
    <property type="entry name" value="LINALOOL DEHYDRATASE_ISOMERASE DOMAIN-CONTAINING PROTEIN"/>
    <property type="match status" value="1"/>
</dbReference>
<evidence type="ECO:0000313" key="3">
    <source>
        <dbReference type="EMBL" id="RDW68679.1"/>
    </source>
</evidence>
<sequence length="744" mass="83620">MSPLLGFSDNPFRSRDDVLQAATALLTALTPYKSACGARIKVATATGTGFDEIAAQLEGYARPLWVVADLLAIQSTTTGDTSKIDRLDLDSWVRGLGVGVDPRSNTFWGHVGNHDQRMVEMEPIAYALLTAPSVFLPISSDAPDSDPQVNQQRRDMIVAWLRSINDRNVPPSNWRWFRILANLALVISCGVPYSEIKPLMDEDFKVLDSFYIMDGWSSDGLWSTYKKQADYYSGSFAIQYSQLLYVRFAHDLDPERVGRYRSEAGKFAETFWRYFDINGAAIPFGRSLTYRFAFAAFWSAVAVADIALPPPLNHPGIVKGLLLRHLRWWAKQNGIFNTDGTLTIGYTYPNMYMSEDYNSPQSPYWCLKTFSVLALDKDHQFWSCKELPHPLSDGESFLSPARRSPSTLATINQQFINLGPIVVVHPAVQIICSSREHHFLLSAGQFTRKPHRAREAKYGKLAYSSAFAFSVPTATLLTQMAPDSTLSISNDDGESWKARWEPIASRIQRLKLSLKASEKNELETMVTPALISGWRPWRAFDLQIETILIPPLERWPGWHVRIHKLTWQNQQLDTSFRIVDAGFAISGEGFKGGPLPQFNSELKVRYDSKPERVHDIIKEGIWEAGSTCLIVSEAGASGIFGFPNKCQEKCPIQVTHISRGYLLRPEANTNLIAQRSLIPTLYHQFNFDSSLDVVNQESCGNTSEVWFVAGVFAVAASARLDPAVITKFWQDKPCLSIQEYMDIL</sequence>
<proteinExistence type="predicted"/>
<feature type="domain" description="DUF2264" evidence="2">
    <location>
        <begin position="422"/>
        <end position="735"/>
    </location>
</feature>
<accession>A0A3D8R3U4</accession>
<protein>
    <recommendedName>
        <fullName evidence="5">DUF2264 domain-containing protein</fullName>
    </recommendedName>
</protein>
<dbReference type="OrthoDB" id="6132182at2759"/>
<dbReference type="AlphaFoldDB" id="A0A3D8R3U4"/>
<comment type="caution">
    <text evidence="3">The sequence shown here is derived from an EMBL/GenBank/DDBJ whole genome shotgun (WGS) entry which is preliminary data.</text>
</comment>
<feature type="domain" description="DUF2264" evidence="1">
    <location>
        <begin position="14"/>
        <end position="388"/>
    </location>
</feature>
<dbReference type="EMBL" id="PDLN01000013">
    <property type="protein sequence ID" value="RDW68679.1"/>
    <property type="molecule type" value="Genomic_DNA"/>
</dbReference>